<dbReference type="EMBL" id="BMOL01000017">
    <property type="protein sequence ID" value="GGL89735.1"/>
    <property type="molecule type" value="Genomic_DNA"/>
</dbReference>
<name>A0ABQ2GDS9_9DEIO</name>
<dbReference type="Pfam" id="PF13592">
    <property type="entry name" value="HTH_33"/>
    <property type="match status" value="1"/>
</dbReference>
<reference evidence="3" key="1">
    <citation type="journal article" date="2019" name="Int. J. Syst. Evol. Microbiol.">
        <title>The Global Catalogue of Microorganisms (GCM) 10K type strain sequencing project: providing services to taxonomists for standard genome sequencing and annotation.</title>
        <authorList>
            <consortium name="The Broad Institute Genomics Platform"/>
            <consortium name="The Broad Institute Genome Sequencing Center for Infectious Disease"/>
            <person name="Wu L."/>
            <person name="Ma J."/>
        </authorList>
    </citation>
    <scope>NUCLEOTIDE SEQUENCE [LARGE SCALE GENOMIC DNA]</scope>
    <source>
        <strain evidence="3">JCM 15442</strain>
    </source>
</reference>
<sequence length="117" mass="13340">MALTQYSISGARKVLRRYHTLGLDGLGDGRADNRGAPTVLTQAEQQQFAARLREDFDQGIFWSGKMVQDWVQAHFGKTVYLSRTYEFMRLAGFSPQRPRPRHVGGDITAQDEFKSKF</sequence>
<comment type="caution">
    <text evidence="2">The sequence shown here is derived from an EMBL/GenBank/DDBJ whole genome shotgun (WGS) entry which is preliminary data.</text>
</comment>
<evidence type="ECO:0000313" key="3">
    <source>
        <dbReference type="Proteomes" id="UP000639973"/>
    </source>
</evidence>
<dbReference type="InterPro" id="IPR025959">
    <property type="entry name" value="Winged_HTH_dom"/>
</dbReference>
<evidence type="ECO:0000313" key="2">
    <source>
        <dbReference type="EMBL" id="GGL89735.1"/>
    </source>
</evidence>
<accession>A0ABQ2GDS9</accession>
<organism evidence="2 3">
    <name type="scientific">Deinococcus aerolatus</name>
    <dbReference type="NCBI Taxonomy" id="522487"/>
    <lineage>
        <taxon>Bacteria</taxon>
        <taxon>Thermotogati</taxon>
        <taxon>Deinococcota</taxon>
        <taxon>Deinococci</taxon>
        <taxon>Deinococcales</taxon>
        <taxon>Deinococcaceae</taxon>
        <taxon>Deinococcus</taxon>
    </lineage>
</organism>
<evidence type="ECO:0000259" key="1">
    <source>
        <dbReference type="Pfam" id="PF13592"/>
    </source>
</evidence>
<protein>
    <recommendedName>
        <fullName evidence="1">Winged helix-turn helix domain-containing protein</fullName>
    </recommendedName>
</protein>
<gene>
    <name evidence="2" type="ORF">GCM10010840_29790</name>
</gene>
<proteinExistence type="predicted"/>
<feature type="domain" description="Winged helix-turn helix" evidence="1">
    <location>
        <begin position="61"/>
        <end position="115"/>
    </location>
</feature>
<dbReference type="Proteomes" id="UP000639973">
    <property type="component" value="Unassembled WGS sequence"/>
</dbReference>
<keyword evidence="3" id="KW-1185">Reference proteome</keyword>